<dbReference type="OrthoDB" id="3622156at2"/>
<name>A0A1H0Q0W1_9PSEU</name>
<dbReference type="STRING" id="504798.SAMN05421871_106101"/>
<evidence type="ECO:0000313" key="1">
    <source>
        <dbReference type="EMBL" id="SDP10964.1"/>
    </source>
</evidence>
<protein>
    <submittedName>
        <fullName evidence="1">Uncharacterized protein</fullName>
    </submittedName>
</protein>
<proteinExistence type="predicted"/>
<reference evidence="2" key="1">
    <citation type="submission" date="2016-10" db="EMBL/GenBank/DDBJ databases">
        <authorList>
            <person name="Varghese N."/>
            <person name="Submissions S."/>
        </authorList>
    </citation>
    <scope>NUCLEOTIDE SEQUENCE [LARGE SCALE GENOMIC DNA]</scope>
    <source>
        <strain evidence="2">IBRC-M 10655</strain>
    </source>
</reference>
<dbReference type="Proteomes" id="UP000199651">
    <property type="component" value="Unassembled WGS sequence"/>
</dbReference>
<organism evidence="1 2">
    <name type="scientific">Actinokineospora alba</name>
    <dbReference type="NCBI Taxonomy" id="504798"/>
    <lineage>
        <taxon>Bacteria</taxon>
        <taxon>Bacillati</taxon>
        <taxon>Actinomycetota</taxon>
        <taxon>Actinomycetes</taxon>
        <taxon>Pseudonocardiales</taxon>
        <taxon>Pseudonocardiaceae</taxon>
        <taxon>Actinokineospora</taxon>
    </lineage>
</organism>
<evidence type="ECO:0000313" key="2">
    <source>
        <dbReference type="Proteomes" id="UP000199651"/>
    </source>
</evidence>
<sequence>MTFQRPRTGVFVLVDGSEREAESFPANGFVTLRGGGSVPVAECSRVDEVTTRADYRGHECQVVGISEEGSVGLFYLGPDKAKAAADGFVQVDPGTWAKNVSVHELSRFREHHADLLYAEWTARR</sequence>
<dbReference type="AlphaFoldDB" id="A0A1H0Q0W1"/>
<dbReference type="EMBL" id="FNJB01000006">
    <property type="protein sequence ID" value="SDP10964.1"/>
    <property type="molecule type" value="Genomic_DNA"/>
</dbReference>
<accession>A0A1H0Q0W1</accession>
<gene>
    <name evidence="1" type="ORF">SAMN05192558_106351</name>
</gene>
<dbReference type="RefSeq" id="WP_133794240.1">
    <property type="nucleotide sequence ID" value="NZ_FNDV01000006.1"/>
</dbReference>
<keyword evidence="2" id="KW-1185">Reference proteome</keyword>